<organism evidence="3 4">
    <name type="scientific">Zingiber officinale</name>
    <name type="common">Ginger</name>
    <name type="synonym">Amomum zingiber</name>
    <dbReference type="NCBI Taxonomy" id="94328"/>
    <lineage>
        <taxon>Eukaryota</taxon>
        <taxon>Viridiplantae</taxon>
        <taxon>Streptophyta</taxon>
        <taxon>Embryophyta</taxon>
        <taxon>Tracheophyta</taxon>
        <taxon>Spermatophyta</taxon>
        <taxon>Magnoliopsida</taxon>
        <taxon>Liliopsida</taxon>
        <taxon>Zingiberales</taxon>
        <taxon>Zingiberaceae</taxon>
        <taxon>Zingiber</taxon>
    </lineage>
</organism>
<dbReference type="GO" id="GO:0016787">
    <property type="term" value="F:hydrolase activity"/>
    <property type="evidence" value="ECO:0007669"/>
    <property type="project" value="InterPro"/>
</dbReference>
<dbReference type="InterPro" id="IPR013094">
    <property type="entry name" value="AB_hydrolase_3"/>
</dbReference>
<evidence type="ECO:0000313" key="4">
    <source>
        <dbReference type="Proteomes" id="UP000734854"/>
    </source>
</evidence>
<dbReference type="PANTHER" id="PTHR23024:SF458">
    <property type="entry name" value="ALPHA_BETA HYDROLASE FOLD-3 DOMAIN-CONTAINING PROTEIN"/>
    <property type="match status" value="1"/>
</dbReference>
<dbReference type="EMBL" id="JACMSC010000018">
    <property type="protein sequence ID" value="KAG6474986.1"/>
    <property type="molecule type" value="Genomic_DNA"/>
</dbReference>
<evidence type="ECO:0000256" key="1">
    <source>
        <dbReference type="PROSITE-ProRule" id="PRU10038"/>
    </source>
</evidence>
<dbReference type="PANTHER" id="PTHR23024">
    <property type="entry name" value="ARYLACETAMIDE DEACETYLASE"/>
    <property type="match status" value="1"/>
</dbReference>
<evidence type="ECO:0000313" key="3">
    <source>
        <dbReference type="EMBL" id="KAG6474986.1"/>
    </source>
</evidence>
<dbReference type="InterPro" id="IPR033140">
    <property type="entry name" value="Lipase_GDXG_put_SER_AS"/>
</dbReference>
<sequence length="327" mass="34961">MAPLDGGNHVVDDFSPYFRVYKDGSVERLMAEEQTPASLDLRTGVDSKDVRISADVSARIYLPPAAAAAASGGGDRKLPLVLYFRGGAFCMLSSASPVLHAYLNALAAAASALIISVDYRRAPEHSIPVPYDDSWAALEWAASHRAGFESSAEPWLVEHADFDRVCLAGDSAGGNIAHNLALRAATRPLPGGVKLAAVVLVDPYFWGTLPTASEGAADPAKLKLLNHLWRLVCPSAEAGNDDSRVNPLAEGAPSLAGIGCGRVLVCTAEKDAMRDRAWMYYEALRKSGWRGEAEMYETAAEDHGFYLHRPDGHGAAMLLKRIAAFLA</sequence>
<protein>
    <recommendedName>
        <fullName evidence="2">Alpha/beta hydrolase fold-3 domain-containing protein</fullName>
    </recommendedName>
</protein>
<comment type="caution">
    <text evidence="3">The sequence shown here is derived from an EMBL/GenBank/DDBJ whole genome shotgun (WGS) entry which is preliminary data.</text>
</comment>
<evidence type="ECO:0000259" key="2">
    <source>
        <dbReference type="Pfam" id="PF07859"/>
    </source>
</evidence>
<feature type="domain" description="Alpha/beta hydrolase fold-3" evidence="2">
    <location>
        <begin position="81"/>
        <end position="306"/>
    </location>
</feature>
<feature type="active site" evidence="1">
    <location>
        <position position="171"/>
    </location>
</feature>
<dbReference type="Pfam" id="PF07859">
    <property type="entry name" value="Abhydrolase_3"/>
    <property type="match status" value="1"/>
</dbReference>
<accession>A0A8J5CYK9</accession>
<dbReference type="InterPro" id="IPR050466">
    <property type="entry name" value="Carboxylest/Gibb_receptor"/>
</dbReference>
<reference evidence="3 4" key="1">
    <citation type="submission" date="2020-08" db="EMBL/GenBank/DDBJ databases">
        <title>Plant Genome Project.</title>
        <authorList>
            <person name="Zhang R.-G."/>
        </authorList>
    </citation>
    <scope>NUCLEOTIDE SEQUENCE [LARGE SCALE GENOMIC DNA]</scope>
    <source>
        <tissue evidence="3">Rhizome</tissue>
    </source>
</reference>
<dbReference type="Proteomes" id="UP000734854">
    <property type="component" value="Unassembled WGS sequence"/>
</dbReference>
<keyword evidence="4" id="KW-1185">Reference proteome</keyword>
<proteinExistence type="predicted"/>
<name>A0A8J5CYK9_ZINOF</name>
<dbReference type="OrthoDB" id="408631at2759"/>
<gene>
    <name evidence="3" type="ORF">ZIOFF_064203</name>
</gene>
<dbReference type="PROSITE" id="PS01174">
    <property type="entry name" value="LIPASE_GDXG_SER"/>
    <property type="match status" value="1"/>
</dbReference>
<dbReference type="AlphaFoldDB" id="A0A8J5CYK9"/>